<dbReference type="EMBL" id="JAGIQL010000106">
    <property type="protein sequence ID" value="MBP0460255.1"/>
    <property type="molecule type" value="Genomic_DNA"/>
</dbReference>
<dbReference type="InterPro" id="IPR033458">
    <property type="entry name" value="DUF5134"/>
</dbReference>
<comment type="caution">
    <text evidence="2">The sequence shown here is derived from an EMBL/GenBank/DDBJ whole genome shotgun (WGS) entry which is preliminary data.</text>
</comment>
<organism evidence="2 3">
    <name type="scientific">Streptomyces montanisoli</name>
    <dbReference type="NCBI Taxonomy" id="2798581"/>
    <lineage>
        <taxon>Bacteria</taxon>
        <taxon>Bacillati</taxon>
        <taxon>Actinomycetota</taxon>
        <taxon>Actinomycetes</taxon>
        <taxon>Kitasatosporales</taxon>
        <taxon>Streptomycetaceae</taxon>
        <taxon>Streptomyces</taxon>
    </lineage>
</organism>
<accession>A0A940RX70</accession>
<feature type="transmembrane region" description="Helical" evidence="1">
    <location>
        <begin position="86"/>
        <end position="104"/>
    </location>
</feature>
<protein>
    <submittedName>
        <fullName evidence="2">DUF5134 domain-containing protein</fullName>
    </submittedName>
</protein>
<keyword evidence="1" id="KW-0812">Transmembrane</keyword>
<feature type="transmembrane region" description="Helical" evidence="1">
    <location>
        <begin position="124"/>
        <end position="143"/>
    </location>
</feature>
<keyword evidence="1" id="KW-0472">Membrane</keyword>
<sequence length="208" mass="20662">MVAVCAASGSYCLLRTRVAVGGTRATARGEALMGFGMATMAVPALVWAPARWVWGAYAAVFGLTALRACVAVAARGRSAGHHAHHLVGTLAMVYMSLAMVSFPAGGGGHGAMAGMGAGEVMAPAGMPVVTGVLLLYFAGYVLWAGSRLIPGVGAAPAGGAVAPGGVRGAPDGAHAVPGPAVRFVGRPEVTLACRLSMGMAMLAMLLAF</sequence>
<dbReference type="Proteomes" id="UP000670475">
    <property type="component" value="Unassembled WGS sequence"/>
</dbReference>
<name>A0A940RX70_9ACTN</name>
<evidence type="ECO:0000256" key="1">
    <source>
        <dbReference type="SAM" id="Phobius"/>
    </source>
</evidence>
<evidence type="ECO:0000313" key="2">
    <source>
        <dbReference type="EMBL" id="MBP0460255.1"/>
    </source>
</evidence>
<dbReference type="Pfam" id="PF17197">
    <property type="entry name" value="DUF5134"/>
    <property type="match status" value="1"/>
</dbReference>
<proteinExistence type="predicted"/>
<keyword evidence="1" id="KW-1133">Transmembrane helix</keyword>
<keyword evidence="3" id="KW-1185">Reference proteome</keyword>
<gene>
    <name evidence="2" type="ORF">JFN87_22575</name>
</gene>
<evidence type="ECO:0000313" key="3">
    <source>
        <dbReference type="Proteomes" id="UP000670475"/>
    </source>
</evidence>
<dbReference type="AlphaFoldDB" id="A0A940RX70"/>
<feature type="transmembrane region" description="Helical" evidence="1">
    <location>
        <begin position="54"/>
        <end position="74"/>
    </location>
</feature>
<feature type="transmembrane region" description="Helical" evidence="1">
    <location>
        <begin position="31"/>
        <end position="48"/>
    </location>
</feature>
<reference evidence="2" key="1">
    <citation type="submission" date="2021-03" db="EMBL/GenBank/DDBJ databases">
        <title>Whole genome sequence of Streptomyces bomunensis MMS17-BM035.</title>
        <authorList>
            <person name="Lee J.H."/>
        </authorList>
    </citation>
    <scope>NUCLEOTIDE SEQUENCE</scope>
    <source>
        <strain evidence="2">MMS17-BM035</strain>
    </source>
</reference>